<dbReference type="PANTHER" id="PTHR47828">
    <property type="entry name" value="ARCHAEAL HISTONE A"/>
    <property type="match status" value="1"/>
</dbReference>
<dbReference type="InterPro" id="IPR003958">
    <property type="entry name" value="CBFA_NFYB_domain"/>
</dbReference>
<name>A0A133VHF9_9EURY</name>
<dbReference type="Pfam" id="PF00808">
    <property type="entry name" value="CBFD_NFYB_HMF"/>
    <property type="match status" value="1"/>
</dbReference>
<evidence type="ECO:0000256" key="5">
    <source>
        <dbReference type="ARBA" id="ARBA00022490"/>
    </source>
</evidence>
<gene>
    <name evidence="8" type="ORF">AKJ53_01840</name>
</gene>
<dbReference type="Proteomes" id="UP000070491">
    <property type="component" value="Unassembled WGS sequence"/>
</dbReference>
<evidence type="ECO:0000256" key="2">
    <source>
        <dbReference type="ARBA" id="ARBA00004496"/>
    </source>
</evidence>
<evidence type="ECO:0000256" key="6">
    <source>
        <dbReference type="ARBA" id="ARBA00023125"/>
    </source>
</evidence>
<evidence type="ECO:0000259" key="7">
    <source>
        <dbReference type="Pfam" id="PF00808"/>
    </source>
</evidence>
<sequence>MSEFSLSSMDRLIRKAGNNRVSEDAAVELNAVLESLGKEIAKEAIRKAKQEKLKTIKKKHIKAAVKEFEK</sequence>
<dbReference type="GO" id="GO:0046982">
    <property type="term" value="F:protein heterodimerization activity"/>
    <property type="evidence" value="ECO:0007669"/>
    <property type="project" value="InterPro"/>
</dbReference>
<dbReference type="GO" id="GO:0005737">
    <property type="term" value="C:cytoplasm"/>
    <property type="evidence" value="ECO:0007669"/>
    <property type="project" value="UniProtKB-SubCell"/>
</dbReference>
<organism evidence="8 9">
    <name type="scientific">candidate division MSBL1 archaeon SCGC-AAA382F02</name>
    <dbReference type="NCBI Taxonomy" id="1698282"/>
    <lineage>
        <taxon>Archaea</taxon>
        <taxon>Methanobacteriati</taxon>
        <taxon>Methanobacteriota</taxon>
        <taxon>candidate division MSBL1</taxon>
    </lineage>
</organism>
<keyword evidence="9" id="KW-1185">Reference proteome</keyword>
<dbReference type="NCBIfam" id="NF043032">
    <property type="entry name" value="archaea_histone"/>
    <property type="match status" value="1"/>
</dbReference>
<dbReference type="InterPro" id="IPR050004">
    <property type="entry name" value="HmfB-like"/>
</dbReference>
<keyword evidence="6" id="KW-0238">DNA-binding</keyword>
<evidence type="ECO:0000313" key="9">
    <source>
        <dbReference type="Proteomes" id="UP000070491"/>
    </source>
</evidence>
<dbReference type="InterPro" id="IPR050947">
    <property type="entry name" value="Archaeal_histone_HMF"/>
</dbReference>
<evidence type="ECO:0000256" key="4">
    <source>
        <dbReference type="ARBA" id="ARBA00022454"/>
    </source>
</evidence>
<evidence type="ECO:0000256" key="1">
    <source>
        <dbReference type="ARBA" id="ARBA00004286"/>
    </source>
</evidence>
<dbReference type="Gene3D" id="1.10.20.10">
    <property type="entry name" value="Histone, subunit A"/>
    <property type="match status" value="1"/>
</dbReference>
<dbReference type="SUPFAM" id="SSF47113">
    <property type="entry name" value="Histone-fold"/>
    <property type="match status" value="1"/>
</dbReference>
<comment type="caution">
    <text evidence="8">The sequence shown here is derived from an EMBL/GenBank/DDBJ whole genome shotgun (WGS) entry which is preliminary data.</text>
</comment>
<dbReference type="PANTHER" id="PTHR47828:SF1">
    <property type="entry name" value="ARCHAEAL HISTONE A"/>
    <property type="match status" value="1"/>
</dbReference>
<dbReference type="EMBL" id="LHYG01000029">
    <property type="protein sequence ID" value="KXB05872.1"/>
    <property type="molecule type" value="Genomic_DNA"/>
</dbReference>
<protein>
    <recommendedName>
        <fullName evidence="7">Transcription factor CBF/NF-Y/archaeal histone domain-containing protein</fullName>
    </recommendedName>
</protein>
<proteinExistence type="inferred from homology"/>
<feature type="domain" description="Transcription factor CBF/NF-Y/archaeal histone" evidence="7">
    <location>
        <begin position="6"/>
        <end position="65"/>
    </location>
</feature>
<comment type="similarity">
    <text evidence="3">Belongs to the archaeal histone HMF family.</text>
</comment>
<accession>A0A133VHF9</accession>
<dbReference type="AlphaFoldDB" id="A0A133VHF9"/>
<dbReference type="GO" id="GO:0005694">
    <property type="term" value="C:chromosome"/>
    <property type="evidence" value="ECO:0007669"/>
    <property type="project" value="UniProtKB-SubCell"/>
</dbReference>
<keyword evidence="5" id="KW-0963">Cytoplasm</keyword>
<dbReference type="GO" id="GO:0003677">
    <property type="term" value="F:DNA binding"/>
    <property type="evidence" value="ECO:0007669"/>
    <property type="project" value="UniProtKB-KW"/>
</dbReference>
<dbReference type="InterPro" id="IPR009072">
    <property type="entry name" value="Histone-fold"/>
</dbReference>
<evidence type="ECO:0000256" key="3">
    <source>
        <dbReference type="ARBA" id="ARBA00008264"/>
    </source>
</evidence>
<evidence type="ECO:0000313" key="8">
    <source>
        <dbReference type="EMBL" id="KXB05872.1"/>
    </source>
</evidence>
<comment type="subcellular location">
    <subcellularLocation>
        <location evidence="1">Chromosome</location>
    </subcellularLocation>
    <subcellularLocation>
        <location evidence="2">Cytoplasm</location>
    </subcellularLocation>
</comment>
<dbReference type="CDD" id="cd22909">
    <property type="entry name" value="HFD_archaea_histone-like"/>
    <property type="match status" value="1"/>
</dbReference>
<keyword evidence="4" id="KW-0158">Chromosome</keyword>
<reference evidence="8 9" key="1">
    <citation type="journal article" date="2016" name="Sci. Rep.">
        <title>Metabolic traits of an uncultured archaeal lineage -MSBL1- from brine pools of the Red Sea.</title>
        <authorList>
            <person name="Mwirichia R."/>
            <person name="Alam I."/>
            <person name="Rashid M."/>
            <person name="Vinu M."/>
            <person name="Ba-Alawi W."/>
            <person name="Anthony Kamau A."/>
            <person name="Kamanda Ngugi D."/>
            <person name="Goker M."/>
            <person name="Klenk H.P."/>
            <person name="Bajic V."/>
            <person name="Stingl U."/>
        </authorList>
    </citation>
    <scope>NUCLEOTIDE SEQUENCE [LARGE SCALE GENOMIC DNA]</scope>
    <source>
        <strain evidence="8">SCGC-AAA382F02</strain>
    </source>
</reference>